<dbReference type="Ensembl" id="ENSGGOT00000067406.1">
    <property type="protein sequence ID" value="ENSGGOP00000034354.1"/>
    <property type="gene ID" value="ENSGGOG00000041727.1"/>
</dbReference>
<reference evidence="2" key="1">
    <citation type="submission" date="2011-05" db="EMBL/GenBank/DDBJ databases">
        <title>Insights into the evolution of the great apes provided by the gorilla genome.</title>
        <authorList>
            <person name="Scally A."/>
        </authorList>
    </citation>
    <scope>NUCLEOTIDE SEQUENCE [LARGE SCALE GENOMIC DNA]</scope>
</reference>
<dbReference type="InParanoid" id="A0A2I2YHF3"/>
<dbReference type="OMA" id="PCLHGAY"/>
<reference evidence="1" key="4">
    <citation type="submission" date="2025-09" db="UniProtKB">
        <authorList>
            <consortium name="Ensembl"/>
        </authorList>
    </citation>
    <scope>IDENTIFICATION</scope>
</reference>
<dbReference type="GeneTree" id="ENSGT00510000055172"/>
<sequence>MSVLGQITITVSRCWNTERNQTDKNPCLHRAYLQLRETVKNKSTHLKKPLMKQAPPWKDHLAFQPLHPAERKTQVWRWQSGNSSDLETTSSASPWPTGSNRDVVLNALAESCCGLSELITAPPYAGVSIQGFSQIWVLFPFCGGTFHHNEKDVLGLQDFERESVSTSQSRNISLLTLGQLQNCVIGKSTIIDLLTEHLLGVRHGVICFPWGLPSSS</sequence>
<proteinExistence type="predicted"/>
<organism evidence="1 2">
    <name type="scientific">Gorilla gorilla gorilla</name>
    <name type="common">Western lowland gorilla</name>
    <dbReference type="NCBI Taxonomy" id="9595"/>
    <lineage>
        <taxon>Eukaryota</taxon>
        <taxon>Metazoa</taxon>
        <taxon>Chordata</taxon>
        <taxon>Craniata</taxon>
        <taxon>Vertebrata</taxon>
        <taxon>Euteleostomi</taxon>
        <taxon>Mammalia</taxon>
        <taxon>Eutheria</taxon>
        <taxon>Euarchontoglires</taxon>
        <taxon>Primates</taxon>
        <taxon>Haplorrhini</taxon>
        <taxon>Catarrhini</taxon>
        <taxon>Hominidae</taxon>
        <taxon>Gorilla</taxon>
    </lineage>
</organism>
<accession>A0A2I2YHF3</accession>
<dbReference type="EMBL" id="CABD030070456">
    <property type="status" value="NOT_ANNOTATED_CDS"/>
    <property type="molecule type" value="Genomic_DNA"/>
</dbReference>
<protein>
    <submittedName>
        <fullName evidence="1">Uncharacterized protein</fullName>
    </submittedName>
</protein>
<keyword evidence="2" id="KW-1185">Reference proteome</keyword>
<evidence type="ECO:0000313" key="1">
    <source>
        <dbReference type="Ensembl" id="ENSGGOP00000034354.1"/>
    </source>
</evidence>
<reference evidence="1" key="3">
    <citation type="submission" date="2025-08" db="UniProtKB">
        <authorList>
            <consortium name="Ensembl"/>
        </authorList>
    </citation>
    <scope>IDENTIFICATION</scope>
</reference>
<dbReference type="Proteomes" id="UP000001519">
    <property type="component" value="Chromosome 10"/>
</dbReference>
<dbReference type="AlphaFoldDB" id="A0A2I2YHF3"/>
<reference evidence="1 2" key="2">
    <citation type="journal article" date="2012" name="Nature">
        <title>Insights into hominid evolution from the gorilla genome sequence.</title>
        <authorList>
            <person name="Scally A."/>
            <person name="Dutheil J.Y."/>
            <person name="Hillier L.W."/>
            <person name="Jordan G.E."/>
            <person name="Goodhead I."/>
            <person name="Herrero J."/>
            <person name="Hobolth A."/>
            <person name="Lappalainen T."/>
            <person name="Mailund T."/>
            <person name="Marques-Bonet T."/>
            <person name="McCarthy S."/>
            <person name="Montgomery S.H."/>
            <person name="Schwalie P.C."/>
            <person name="Tang Y.A."/>
            <person name="Ward M.C."/>
            <person name="Xue Y."/>
            <person name="Yngvadottir B."/>
            <person name="Alkan C."/>
            <person name="Andersen L.N."/>
            <person name="Ayub Q."/>
            <person name="Ball E.V."/>
            <person name="Beal K."/>
            <person name="Bradley B.J."/>
            <person name="Chen Y."/>
            <person name="Clee C.M."/>
            <person name="Fitzgerald S."/>
            <person name="Graves T.A."/>
            <person name="Gu Y."/>
            <person name="Heath P."/>
            <person name="Heger A."/>
            <person name="Karakoc E."/>
            <person name="Kolb-Kokocinski A."/>
            <person name="Laird G.K."/>
            <person name="Lunter G."/>
            <person name="Meader S."/>
            <person name="Mort M."/>
            <person name="Mullikin J.C."/>
            <person name="Munch K."/>
            <person name="O'Connor T.D."/>
            <person name="Phillips A.D."/>
            <person name="Prado-Martinez J."/>
            <person name="Rogers A.S."/>
            <person name="Sajjadian S."/>
            <person name="Schmidt D."/>
            <person name="Shaw K."/>
            <person name="Simpson J.T."/>
            <person name="Stenson P.D."/>
            <person name="Turner D.J."/>
            <person name="Vigilant L."/>
            <person name="Vilella A.J."/>
            <person name="Whitener W."/>
            <person name="Zhu B."/>
            <person name="Cooper D.N."/>
            <person name="de Jong P."/>
            <person name="Dermitzakis E.T."/>
            <person name="Eichler E.E."/>
            <person name="Flicek P."/>
            <person name="Goldman N."/>
            <person name="Mundy N.I."/>
            <person name="Ning Z."/>
            <person name="Odom D.T."/>
            <person name="Ponting C.P."/>
            <person name="Quail M.A."/>
            <person name="Ryder O.A."/>
            <person name="Searle S.M."/>
            <person name="Warren W.C."/>
            <person name="Wilson R.K."/>
            <person name="Schierup M.H."/>
            <person name="Rogers J."/>
            <person name="Tyler-Smith C."/>
            <person name="Durbin R."/>
        </authorList>
    </citation>
    <scope>NUCLEOTIDE SEQUENCE [LARGE SCALE GENOMIC DNA]</scope>
</reference>
<evidence type="ECO:0000313" key="2">
    <source>
        <dbReference type="Proteomes" id="UP000001519"/>
    </source>
</evidence>
<name>A0A2I2YHF3_GORGO</name>
<gene>
    <name evidence="1" type="primary">ZNF365</name>
</gene>